<evidence type="ECO:0000256" key="1">
    <source>
        <dbReference type="SAM" id="MobiDB-lite"/>
    </source>
</evidence>
<organism evidence="3">
    <name type="scientific">Auxenochlorella protothecoides</name>
    <name type="common">Green microalga</name>
    <name type="synonym">Chlorella protothecoides</name>
    <dbReference type="NCBI Taxonomy" id="3075"/>
    <lineage>
        <taxon>Eukaryota</taxon>
        <taxon>Viridiplantae</taxon>
        <taxon>Chlorophyta</taxon>
        <taxon>core chlorophytes</taxon>
        <taxon>Trebouxiophyceae</taxon>
        <taxon>Chlorellales</taxon>
        <taxon>Chlorellaceae</taxon>
        <taxon>Auxenochlorella</taxon>
    </lineage>
</organism>
<protein>
    <submittedName>
        <fullName evidence="3">Uncharacterized protein</fullName>
    </submittedName>
</protein>
<feature type="region of interest" description="Disordered" evidence="1">
    <location>
        <begin position="107"/>
        <end position="148"/>
    </location>
</feature>
<feature type="transmembrane region" description="Helical" evidence="2">
    <location>
        <begin position="53"/>
        <end position="74"/>
    </location>
</feature>
<reference evidence="3" key="1">
    <citation type="submission" date="2012-09" db="EMBL/GenBank/DDBJ databases">
        <title>Characterization and regulation of ammonium transporter (CpAMT1) in oleaginous alga Chlorella protothecoides.</title>
        <authorList>
            <person name="Yan D."/>
            <person name="Dai J.B."/>
            <person name="Wu Q.Y."/>
        </authorList>
    </citation>
    <scope>NUCLEOTIDE SEQUENCE</scope>
    <source>
        <strain evidence="3">0710</strain>
    </source>
</reference>
<feature type="non-terminal residue" evidence="3">
    <location>
        <position position="157"/>
    </location>
</feature>
<keyword evidence="2" id="KW-0472">Membrane</keyword>
<keyword evidence="2" id="KW-1133">Transmembrane helix</keyword>
<dbReference type="EMBL" id="JX857662">
    <property type="protein sequence ID" value="AGB85038.1"/>
    <property type="molecule type" value="mRNA"/>
</dbReference>
<dbReference type="AlphaFoldDB" id="L7QK46"/>
<feature type="non-terminal residue" evidence="3">
    <location>
        <position position="1"/>
    </location>
</feature>
<name>L7QK46_AUXPR</name>
<proteinExistence type="evidence at transcript level"/>
<keyword evidence="2" id="KW-0812">Transmembrane</keyword>
<evidence type="ECO:0000313" key="3">
    <source>
        <dbReference type="EMBL" id="AGB85038.1"/>
    </source>
</evidence>
<sequence>SIRLNWSGSRRSVTTGQLGVRLENTQLRALAAPRRGAMGFLAGLRTAMHQEPIIVWSVIIGGTGVILPLVGPPIREALGYGRSYPAAPPPLKDVLDRNVKTPALDAKALPGDMQPSPRNGHERATLVGRTSGTPRHRTGSLPISIPQGSMLCLPGNS</sequence>
<evidence type="ECO:0000256" key="2">
    <source>
        <dbReference type="SAM" id="Phobius"/>
    </source>
</evidence>
<accession>L7QK46</accession>